<name>A0A3P7JQK6_STRVU</name>
<dbReference type="Proteomes" id="UP000270094">
    <property type="component" value="Unassembled WGS sequence"/>
</dbReference>
<dbReference type="AlphaFoldDB" id="A0A3P7JQK6"/>
<evidence type="ECO:0000313" key="2">
    <source>
        <dbReference type="Proteomes" id="UP000270094"/>
    </source>
</evidence>
<organism evidence="1 2">
    <name type="scientific">Strongylus vulgaris</name>
    <name type="common">Blood worm</name>
    <dbReference type="NCBI Taxonomy" id="40348"/>
    <lineage>
        <taxon>Eukaryota</taxon>
        <taxon>Metazoa</taxon>
        <taxon>Ecdysozoa</taxon>
        <taxon>Nematoda</taxon>
        <taxon>Chromadorea</taxon>
        <taxon>Rhabditida</taxon>
        <taxon>Rhabditina</taxon>
        <taxon>Rhabditomorpha</taxon>
        <taxon>Strongyloidea</taxon>
        <taxon>Strongylidae</taxon>
        <taxon>Strongylus</taxon>
    </lineage>
</organism>
<gene>
    <name evidence="1" type="ORF">SVUK_LOCUS20644</name>
</gene>
<accession>A0A3P7JQK6</accession>
<dbReference type="EMBL" id="UYYB01143320">
    <property type="protein sequence ID" value="VDM85646.1"/>
    <property type="molecule type" value="Genomic_DNA"/>
</dbReference>
<evidence type="ECO:0000313" key="1">
    <source>
        <dbReference type="EMBL" id="VDM85646.1"/>
    </source>
</evidence>
<protein>
    <submittedName>
        <fullName evidence="1">Uncharacterized protein</fullName>
    </submittedName>
</protein>
<sequence>MRTELLQLSIATPNGEDGVAATIATRGDADRVAATLMAPFADSVGQLLHLPKCVFIKEKVLCRLRFVSKLEIFRNTV</sequence>
<keyword evidence="2" id="KW-1185">Reference proteome</keyword>
<reference evidence="1 2" key="1">
    <citation type="submission" date="2018-11" db="EMBL/GenBank/DDBJ databases">
        <authorList>
            <consortium name="Pathogen Informatics"/>
        </authorList>
    </citation>
    <scope>NUCLEOTIDE SEQUENCE [LARGE SCALE GENOMIC DNA]</scope>
</reference>
<proteinExistence type="predicted"/>